<dbReference type="AlphaFoldDB" id="A0A9Q0RMX9"/>
<evidence type="ECO:0000256" key="2">
    <source>
        <dbReference type="SAM" id="SignalP"/>
    </source>
</evidence>
<feature type="signal peptide" evidence="2">
    <location>
        <begin position="1"/>
        <end position="21"/>
    </location>
</feature>
<dbReference type="EMBL" id="JAPWDV010000002">
    <property type="protein sequence ID" value="KAJ6220176.1"/>
    <property type="molecule type" value="Genomic_DNA"/>
</dbReference>
<feature type="compositionally biased region" description="Polar residues" evidence="1">
    <location>
        <begin position="189"/>
        <end position="198"/>
    </location>
</feature>
<dbReference type="OrthoDB" id="10406217at2759"/>
<feature type="compositionally biased region" description="Basic and acidic residues" evidence="1">
    <location>
        <begin position="200"/>
        <end position="216"/>
    </location>
</feature>
<comment type="caution">
    <text evidence="3">The sequence shown here is derived from an EMBL/GenBank/DDBJ whole genome shotgun (WGS) entry which is preliminary data.</text>
</comment>
<organism evidence="3 4">
    <name type="scientific">Blomia tropicalis</name>
    <name type="common">Mite</name>
    <dbReference type="NCBI Taxonomy" id="40697"/>
    <lineage>
        <taxon>Eukaryota</taxon>
        <taxon>Metazoa</taxon>
        <taxon>Ecdysozoa</taxon>
        <taxon>Arthropoda</taxon>
        <taxon>Chelicerata</taxon>
        <taxon>Arachnida</taxon>
        <taxon>Acari</taxon>
        <taxon>Acariformes</taxon>
        <taxon>Sarcoptiformes</taxon>
        <taxon>Astigmata</taxon>
        <taxon>Glycyphagoidea</taxon>
        <taxon>Echimyopodidae</taxon>
        <taxon>Blomia</taxon>
    </lineage>
</organism>
<dbReference type="Proteomes" id="UP001142055">
    <property type="component" value="Chromosome 2"/>
</dbReference>
<keyword evidence="2" id="KW-0732">Signal</keyword>
<protein>
    <submittedName>
        <fullName evidence="3">Uncharacterized protein</fullName>
    </submittedName>
</protein>
<keyword evidence="4" id="KW-1185">Reference proteome</keyword>
<reference evidence="3" key="1">
    <citation type="submission" date="2022-12" db="EMBL/GenBank/DDBJ databases">
        <title>Genome assemblies of Blomia tropicalis.</title>
        <authorList>
            <person name="Cui Y."/>
        </authorList>
    </citation>
    <scope>NUCLEOTIDE SEQUENCE</scope>
    <source>
        <tissue evidence="3">Adult mites</tissue>
    </source>
</reference>
<evidence type="ECO:0000313" key="4">
    <source>
        <dbReference type="Proteomes" id="UP001142055"/>
    </source>
</evidence>
<evidence type="ECO:0000256" key="1">
    <source>
        <dbReference type="SAM" id="MobiDB-lite"/>
    </source>
</evidence>
<feature type="region of interest" description="Disordered" evidence="1">
    <location>
        <begin position="63"/>
        <end position="216"/>
    </location>
</feature>
<feature type="chain" id="PRO_5040250427" evidence="2">
    <location>
        <begin position="22"/>
        <end position="244"/>
    </location>
</feature>
<evidence type="ECO:0000313" key="3">
    <source>
        <dbReference type="EMBL" id="KAJ6220176.1"/>
    </source>
</evidence>
<feature type="compositionally biased region" description="Basic and acidic residues" evidence="1">
    <location>
        <begin position="134"/>
        <end position="149"/>
    </location>
</feature>
<name>A0A9Q0RMX9_BLOTA</name>
<gene>
    <name evidence="3" type="ORF">RDWZM_005988</name>
</gene>
<accession>A0A9Q0RMX9</accession>
<proteinExistence type="predicted"/>
<feature type="compositionally biased region" description="Basic residues" evidence="1">
    <location>
        <begin position="113"/>
        <end position="124"/>
    </location>
</feature>
<sequence>MVHFLSSIILILASATIVIEGQYYRPYPMAMDHGFSPYHPARINHETLPISQAEFAQLVAESMATSNGPHHHHPPNTDQDYEGPEHALRDSQQSQQNHHAHHGGGRGGGGGHSHAHHYGSHRGGHGGSQYQPEDNYRNHQEVDNEHEDNQQGYHRSPVYESSYHNDRDEEGDELDQQNVSPAYGGPRGSGSNYDNYDNSHQPESHQEQEQANEEESRLRPIEHYMPVATKQPASIVQLVHFPIF</sequence>